<dbReference type="AlphaFoldDB" id="A0A0C2MR93"/>
<evidence type="ECO:0000313" key="2">
    <source>
        <dbReference type="Proteomes" id="UP000031668"/>
    </source>
</evidence>
<reference evidence="1 2" key="1">
    <citation type="journal article" date="2014" name="Genome Biol. Evol.">
        <title>The genome of the myxosporean Thelohanellus kitauei shows adaptations to nutrient acquisition within its fish host.</title>
        <authorList>
            <person name="Yang Y."/>
            <person name="Xiong J."/>
            <person name="Zhou Z."/>
            <person name="Huo F."/>
            <person name="Miao W."/>
            <person name="Ran C."/>
            <person name="Liu Y."/>
            <person name="Zhang J."/>
            <person name="Feng J."/>
            <person name="Wang M."/>
            <person name="Wang M."/>
            <person name="Wang L."/>
            <person name="Yao B."/>
        </authorList>
    </citation>
    <scope>NUCLEOTIDE SEQUENCE [LARGE SCALE GENOMIC DNA]</scope>
    <source>
        <strain evidence="1">Wuqing</strain>
    </source>
</reference>
<name>A0A0C2MR93_THEKT</name>
<gene>
    <name evidence="1" type="ORF">RF11_03321</name>
</gene>
<proteinExistence type="predicted"/>
<sequence length="128" mass="14903">MVGCTSIMLLNNFDSFLAKNYLHSTSTFKKPPLFQCPLCENIDDCCDIVDPDIVHSYKPPSIRKIALFDVSKKVFNIPKQTFSVTRQVYFFVHYTSSVHRTKQYDIFLDQRFAFVRTGEVTIGNRPYF</sequence>
<accession>A0A0C2MR93</accession>
<organism evidence="1 2">
    <name type="scientific">Thelohanellus kitauei</name>
    <name type="common">Myxosporean</name>
    <dbReference type="NCBI Taxonomy" id="669202"/>
    <lineage>
        <taxon>Eukaryota</taxon>
        <taxon>Metazoa</taxon>
        <taxon>Cnidaria</taxon>
        <taxon>Myxozoa</taxon>
        <taxon>Myxosporea</taxon>
        <taxon>Bivalvulida</taxon>
        <taxon>Platysporina</taxon>
        <taxon>Myxobolidae</taxon>
        <taxon>Thelohanellus</taxon>
    </lineage>
</organism>
<protein>
    <submittedName>
        <fullName evidence="1">Uncharacterized protein</fullName>
    </submittedName>
</protein>
<evidence type="ECO:0000313" key="1">
    <source>
        <dbReference type="EMBL" id="KII64212.1"/>
    </source>
</evidence>
<dbReference type="EMBL" id="JWZT01004393">
    <property type="protein sequence ID" value="KII64212.1"/>
    <property type="molecule type" value="Genomic_DNA"/>
</dbReference>
<keyword evidence="2" id="KW-1185">Reference proteome</keyword>
<dbReference type="Proteomes" id="UP000031668">
    <property type="component" value="Unassembled WGS sequence"/>
</dbReference>
<comment type="caution">
    <text evidence="1">The sequence shown here is derived from an EMBL/GenBank/DDBJ whole genome shotgun (WGS) entry which is preliminary data.</text>
</comment>